<reference evidence="3" key="2">
    <citation type="submission" date="2010-04" db="EMBL/GenBank/DDBJ databases">
        <title>Genome sequence of Salinibacter ruber M8.</title>
        <authorList>
            <consortium name="Genoscope"/>
        </authorList>
    </citation>
    <scope>NUCLEOTIDE SEQUENCE [LARGE SCALE GENOMIC DNA]</scope>
    <source>
        <strain evidence="3">M8</strain>
        <plasmid evidence="3">pSR56</plasmid>
    </source>
</reference>
<dbReference type="HOGENOM" id="CLU_179056_2_2_10"/>
<dbReference type="KEGG" id="srm:SRM_p56008"/>
<sequence>MSDRRVYDVSPDGEDGWEVKRRGNERATGNYDNKDDAIDSARGHAKGGNEGQIVIRGRDGKIQREHTYGDDPERRKG</sequence>
<evidence type="ECO:0000313" key="3">
    <source>
        <dbReference type="Proteomes" id="UP000000933"/>
    </source>
</evidence>
<dbReference type="EMBL" id="FP565811">
    <property type="protein sequence ID" value="CBH22726.1"/>
    <property type="molecule type" value="Genomic_DNA"/>
</dbReference>
<feature type="compositionally biased region" description="Basic and acidic residues" evidence="1">
    <location>
        <begin position="56"/>
        <end position="77"/>
    </location>
</feature>
<name>D5H486_SALRM</name>
<geneLocation type="plasmid" evidence="2 3">
    <name>pSR56</name>
</geneLocation>
<gene>
    <name evidence="2" type="ORF">SRM_p56008</name>
</gene>
<keyword evidence="2" id="KW-0614">Plasmid</keyword>
<accession>D5H486</accession>
<dbReference type="AlphaFoldDB" id="D5H486"/>
<dbReference type="Proteomes" id="UP000000933">
    <property type="component" value="Plasmid pSR56"/>
</dbReference>
<evidence type="ECO:0000313" key="2">
    <source>
        <dbReference type="EMBL" id="CBH22726.1"/>
    </source>
</evidence>
<dbReference type="RefSeq" id="WP_013060219.1">
    <property type="nucleotide sequence ID" value="NC_014028.1"/>
</dbReference>
<organism evidence="2 3">
    <name type="scientific">Salinibacter ruber (strain M8)</name>
    <dbReference type="NCBI Taxonomy" id="761659"/>
    <lineage>
        <taxon>Bacteria</taxon>
        <taxon>Pseudomonadati</taxon>
        <taxon>Rhodothermota</taxon>
        <taxon>Rhodothermia</taxon>
        <taxon>Rhodothermales</taxon>
        <taxon>Salinibacteraceae</taxon>
        <taxon>Salinibacter</taxon>
    </lineage>
</organism>
<feature type="compositionally biased region" description="Basic and acidic residues" evidence="1">
    <location>
        <begin position="32"/>
        <end position="42"/>
    </location>
</feature>
<proteinExistence type="predicted"/>
<evidence type="ECO:0008006" key="4">
    <source>
        <dbReference type="Google" id="ProtNLM"/>
    </source>
</evidence>
<protein>
    <recommendedName>
        <fullName evidence="4">DUF2188 domain-containing protein</fullName>
    </recommendedName>
</protein>
<evidence type="ECO:0000256" key="1">
    <source>
        <dbReference type="SAM" id="MobiDB-lite"/>
    </source>
</evidence>
<dbReference type="Pfam" id="PF09954">
    <property type="entry name" value="DUF2188"/>
    <property type="match status" value="1"/>
</dbReference>
<feature type="region of interest" description="Disordered" evidence="1">
    <location>
        <begin position="1"/>
        <end position="77"/>
    </location>
</feature>
<dbReference type="InterPro" id="IPR018691">
    <property type="entry name" value="DUF2188"/>
</dbReference>
<reference evidence="2 3" key="1">
    <citation type="journal article" date="2010" name="ISME J.">
        <title>Fine-scale evolution: genomic, phenotypic and ecological differentiation in two coexisting Salinibacter ruber strains.</title>
        <authorList>
            <person name="Pena A."/>
            <person name="Teeling H."/>
            <person name="Huerta-Cepas J."/>
            <person name="Santos F."/>
            <person name="Yarza P."/>
            <person name="Brito-Echeverria J."/>
            <person name="Lucio M."/>
            <person name="Schmitt-Kopplin P."/>
            <person name="Meseguer I."/>
            <person name="Schenowitz C."/>
            <person name="Dossat C."/>
            <person name="Barbe V."/>
            <person name="Dopazo J."/>
            <person name="Rossello-Mora R."/>
            <person name="Schuler M."/>
            <person name="Glockner F.O."/>
            <person name="Amann R."/>
            <person name="Gabaldon T."/>
            <person name="Anton J."/>
        </authorList>
    </citation>
    <scope>NUCLEOTIDE SEQUENCE [LARGE SCALE GENOMIC DNA]</scope>
    <source>
        <strain evidence="2 3">M8</strain>
        <plasmid evidence="3">pSR56</plasmid>
    </source>
</reference>